<accession>A0A9P6WLR0</accession>
<dbReference type="SUPFAM" id="SSF48452">
    <property type="entry name" value="TPR-like"/>
    <property type="match status" value="2"/>
</dbReference>
<organism evidence="2 3">
    <name type="scientific">Pichia californica</name>
    <dbReference type="NCBI Taxonomy" id="460514"/>
    <lineage>
        <taxon>Eukaryota</taxon>
        <taxon>Fungi</taxon>
        <taxon>Dikarya</taxon>
        <taxon>Ascomycota</taxon>
        <taxon>Saccharomycotina</taxon>
        <taxon>Pichiomycetes</taxon>
        <taxon>Pichiales</taxon>
        <taxon>Pichiaceae</taxon>
        <taxon>Pichia</taxon>
    </lineage>
</organism>
<dbReference type="GO" id="GO:0006383">
    <property type="term" value="P:transcription by RNA polymerase III"/>
    <property type="evidence" value="ECO:0007669"/>
    <property type="project" value="InterPro"/>
</dbReference>
<comment type="caution">
    <text evidence="2">The sequence shown here is derived from an EMBL/GenBank/DDBJ whole genome shotgun (WGS) entry which is preliminary data.</text>
</comment>
<feature type="region of interest" description="Disordered" evidence="1">
    <location>
        <begin position="1"/>
        <end position="21"/>
    </location>
</feature>
<evidence type="ECO:0000313" key="2">
    <source>
        <dbReference type="EMBL" id="KAG0689484.1"/>
    </source>
</evidence>
<dbReference type="InterPro" id="IPR039340">
    <property type="entry name" value="Tfc4/TFIIIC-102/Sfc4"/>
</dbReference>
<evidence type="ECO:0000256" key="1">
    <source>
        <dbReference type="SAM" id="MobiDB-lite"/>
    </source>
</evidence>
<dbReference type="PANTHER" id="PTHR23082">
    <property type="entry name" value="TRANSCRIPTION INITIATION FACTOR IIIC TFIIIC , POLYPEPTIDE 3-RELATED"/>
    <property type="match status" value="1"/>
</dbReference>
<protein>
    <submittedName>
        <fullName evidence="2">Transcription factor TFIIIC subunit tfc4</fullName>
    </submittedName>
</protein>
<feature type="compositionally biased region" description="Polar residues" evidence="1">
    <location>
        <begin position="1"/>
        <end position="19"/>
    </location>
</feature>
<feature type="region of interest" description="Disordered" evidence="1">
    <location>
        <begin position="566"/>
        <end position="585"/>
    </location>
</feature>
<feature type="region of interest" description="Disordered" evidence="1">
    <location>
        <begin position="34"/>
        <end position="67"/>
    </location>
</feature>
<sequence>MSSPFDTSNNGHGIQNSNVDLDLDQFSKDQLRQLFDDDYNENEEALEFSDDNNDSIPDDDNNYDDTMYESEGIIGEESDESDYEDSLNSRENRFNTLAELGFNDQNEEDDMISDNDSDDEFTFRNALREARNFRIKRKGPNKSKGGLAAMRRKIRRTELDPEVKLLLSKANEAFVNNDLDNALKLYSQVIKMDKNNFSAYKTLGEIYRMKNDLNKCSNIWLLAAHLNPRDVEFWKTVAELSVELGHFKQGIYCYRRAISASKGKDIDAIFSRSCLYREIGKFKRASSGLLKLRAMLPNDSRIVRELAKVYVEENRVNDAISLYTKILDDNVKYRKLIDKGEDVSLDNIQFDWSELNILSELYASKAAWTLGIKALRQISRWIQEREKQTFWDENMNIDIEFDERKYDHPRFQKLKSNESGMDYSLPIDIRVQLGVFRLNNKNKTEALRHFAVLLEQQLDETPDLFLKVGMELESFTLYKEALEFLIPLSYYEEYNTSELVMTIAKCLRETEDFENAKDTYIRLLEFDKDNVELKVALAECYFFLDNIEMANDLYKEAKEQRSLEKASARDNLISNESESLEKETEELLADEDEDDFEAPQPIIGDGPLKKRRKKRINYSQDELRTINEKSEIRVKKLYYKCMKLLNQIKFLQDMESRTSTETSFLKTMVSIWIETVSDLVEVFAMYRFFFSSDKAKKFNIRLRLRTAKLGIDQKLSRMRYLQNEIILSQNLSSTEYPENEFKGLTYDTWYDLFIRYALLIAEFENDTETATSIQEIIKQVNVFKGKELTTQLVGLSIAVLTQDVPMIMLQTRNLMNDYQFTIDSLRLYLASMITTDEMEQSFADPPSQKFMLRQIKAFDSLKDDNIKENVSGKATVTNKNVDSTKDHFLINYIYAAYLFTNKSYYSALIYLLKLYHTYPNNPDLIFLLAITNFQRSVQRKTLNTNFQILQGLTFLLEYIKIKDITDPYNKMEAYYNLGRSFNLLGLDHIAIGFYEKVLAINVEDSSYDLKMEAAHNLYTIYNLNKNYRQAEEIMDKYLVI</sequence>
<dbReference type="GO" id="GO:0000127">
    <property type="term" value="C:transcription factor TFIIIC complex"/>
    <property type="evidence" value="ECO:0007669"/>
    <property type="project" value="TreeGrafter"/>
</dbReference>
<dbReference type="EMBL" id="PUHW01000077">
    <property type="protein sequence ID" value="KAG0689484.1"/>
    <property type="molecule type" value="Genomic_DNA"/>
</dbReference>
<name>A0A9P6WLR0_9ASCO</name>
<evidence type="ECO:0000313" key="3">
    <source>
        <dbReference type="Proteomes" id="UP000697127"/>
    </source>
</evidence>
<dbReference type="InterPro" id="IPR019734">
    <property type="entry name" value="TPR_rpt"/>
</dbReference>
<dbReference type="Proteomes" id="UP000697127">
    <property type="component" value="Unassembled WGS sequence"/>
</dbReference>
<dbReference type="OrthoDB" id="9991317at2759"/>
<feature type="compositionally biased region" description="Acidic residues" evidence="1">
    <location>
        <begin position="36"/>
        <end position="67"/>
    </location>
</feature>
<dbReference type="InterPro" id="IPR011990">
    <property type="entry name" value="TPR-like_helical_dom_sf"/>
</dbReference>
<gene>
    <name evidence="2" type="primary">TFC4</name>
    <name evidence="2" type="ORF">C6P40_004943</name>
</gene>
<dbReference type="PANTHER" id="PTHR23082:SF0">
    <property type="entry name" value="GENERAL TRANSCRIPTION FACTOR 3C POLYPEPTIDE 3"/>
    <property type="match status" value="1"/>
</dbReference>
<dbReference type="SMART" id="SM00028">
    <property type="entry name" value="TPR"/>
    <property type="match status" value="8"/>
</dbReference>
<proteinExistence type="predicted"/>
<dbReference type="Gene3D" id="1.25.40.10">
    <property type="entry name" value="Tetratricopeptide repeat domain"/>
    <property type="match status" value="3"/>
</dbReference>
<reference evidence="2" key="1">
    <citation type="submission" date="2020-11" db="EMBL/GenBank/DDBJ databases">
        <title>Kefir isolates.</title>
        <authorList>
            <person name="Marcisauskas S."/>
            <person name="Kim Y."/>
            <person name="Blasche S."/>
        </authorList>
    </citation>
    <scope>NUCLEOTIDE SEQUENCE</scope>
    <source>
        <strain evidence="2">Olga-1</strain>
    </source>
</reference>
<keyword evidence="3" id="KW-1185">Reference proteome</keyword>
<dbReference type="AlphaFoldDB" id="A0A9P6WLR0"/>